<dbReference type="STRING" id="1238182.C882_2065"/>
<evidence type="ECO:0000256" key="8">
    <source>
        <dbReference type="ARBA" id="ARBA00022842"/>
    </source>
</evidence>
<name>K9GNX5_9PROT</name>
<dbReference type="InterPro" id="IPR051090">
    <property type="entry name" value="Inositol_monoP_superfamily"/>
</dbReference>
<dbReference type="GO" id="GO:0046872">
    <property type="term" value="F:metal ion binding"/>
    <property type="evidence" value="ECO:0007669"/>
    <property type="project" value="UniProtKB-KW"/>
</dbReference>
<dbReference type="EMBL" id="ANHY01000022">
    <property type="protein sequence ID" value="EKV26842.1"/>
    <property type="molecule type" value="Genomic_DNA"/>
</dbReference>
<feature type="binding site" evidence="12">
    <location>
        <position position="221"/>
    </location>
    <ligand>
        <name>Mg(2+)</name>
        <dbReference type="ChEBI" id="CHEBI:18420"/>
        <label>1</label>
        <note>catalytic</note>
    </ligand>
</feature>
<evidence type="ECO:0000256" key="2">
    <source>
        <dbReference type="ARBA" id="ARBA00004970"/>
    </source>
</evidence>
<evidence type="ECO:0000256" key="9">
    <source>
        <dbReference type="ARBA" id="ARBA00023102"/>
    </source>
</evidence>
<evidence type="ECO:0000256" key="12">
    <source>
        <dbReference type="PIRSR" id="PIRSR600760-2"/>
    </source>
</evidence>
<feature type="binding site" evidence="12">
    <location>
        <position position="100"/>
    </location>
    <ligand>
        <name>Mg(2+)</name>
        <dbReference type="ChEBI" id="CHEBI:18420"/>
        <label>1</label>
        <note>catalytic</note>
    </ligand>
</feature>
<dbReference type="EC" id="3.1.3.15" evidence="4 11"/>
<evidence type="ECO:0000256" key="4">
    <source>
        <dbReference type="ARBA" id="ARBA00013085"/>
    </source>
</evidence>
<comment type="catalytic activity">
    <reaction evidence="10">
        <text>L-histidinol phosphate + H2O = L-histidinol + phosphate</text>
        <dbReference type="Rhea" id="RHEA:14465"/>
        <dbReference type="ChEBI" id="CHEBI:15377"/>
        <dbReference type="ChEBI" id="CHEBI:43474"/>
        <dbReference type="ChEBI" id="CHEBI:57699"/>
        <dbReference type="ChEBI" id="CHEBI:57980"/>
        <dbReference type="EC" id="3.1.3.15"/>
    </reaction>
</comment>
<proteinExistence type="inferred from homology"/>
<comment type="similarity">
    <text evidence="3">Belongs to the inositol monophosphatase superfamily.</text>
</comment>
<comment type="caution">
    <text evidence="13">The sequence shown here is derived from an EMBL/GenBank/DDBJ whole genome shotgun (WGS) entry which is preliminary data.</text>
</comment>
<evidence type="ECO:0000313" key="14">
    <source>
        <dbReference type="Proteomes" id="UP000009881"/>
    </source>
</evidence>
<reference evidence="13 14" key="1">
    <citation type="journal article" date="2013" name="Genome Announc.">
        <title>Draft Genome Sequence of an Alphaproteobacterium, Caenispirillum salinarum AK4(T), Isolated from a Solar Saltern.</title>
        <authorList>
            <person name="Khatri I."/>
            <person name="Singh A."/>
            <person name="Korpole S."/>
            <person name="Pinnaka A.K."/>
            <person name="Subramanian S."/>
        </authorList>
    </citation>
    <scope>NUCLEOTIDE SEQUENCE [LARGE SCALE GENOMIC DNA]</scope>
    <source>
        <strain evidence="13 14">AK4</strain>
    </source>
</reference>
<evidence type="ECO:0000313" key="13">
    <source>
        <dbReference type="EMBL" id="EKV26842.1"/>
    </source>
</evidence>
<sequence length="271" mass="28463">MSSPSAAVSTLTEPAVPEAFLALANRLADTSGALIRRHFRTPLDIDDKADDSPVTAADRGAEEAMRAVIAETFPDHGIIGEEFPAVNPDAEHVWVLDPIDGTKAFITGKPSFGTLIALLKNGRPWLGVIDQPILGERWIGAAGHGTTLNGTPAATRDIGRVDAAALYATAPEMFVGGDWPVFQRLYKGVKLPRYGADCYAYGLLASGFVDIVCEADLKLHDWAAVVPVVENAGGVVTDWTGAPLVKGADGHVLAAGGPQVHAAALRVLREG</sequence>
<dbReference type="eggNOG" id="COG0483">
    <property type="taxonomic scope" value="Bacteria"/>
</dbReference>
<feature type="binding site" evidence="12">
    <location>
        <position position="81"/>
    </location>
    <ligand>
        <name>Mg(2+)</name>
        <dbReference type="ChEBI" id="CHEBI:18420"/>
        <label>1</label>
        <note>catalytic</note>
    </ligand>
</feature>
<accession>K9GNX5</accession>
<dbReference type="PROSITE" id="PS00629">
    <property type="entry name" value="IMP_1"/>
    <property type="match status" value="1"/>
</dbReference>
<dbReference type="PANTHER" id="PTHR43200">
    <property type="entry name" value="PHOSPHATASE"/>
    <property type="match status" value="1"/>
</dbReference>
<keyword evidence="6 12" id="KW-0479">Metal-binding</keyword>
<keyword evidence="5" id="KW-0028">Amino-acid biosynthesis</keyword>
<evidence type="ECO:0000256" key="5">
    <source>
        <dbReference type="ARBA" id="ARBA00022605"/>
    </source>
</evidence>
<evidence type="ECO:0000256" key="10">
    <source>
        <dbReference type="ARBA" id="ARBA00049158"/>
    </source>
</evidence>
<dbReference type="Gene3D" id="3.30.540.10">
    <property type="entry name" value="Fructose-1,6-Bisphosphatase, subunit A, domain 1"/>
    <property type="match status" value="1"/>
</dbReference>
<evidence type="ECO:0000256" key="6">
    <source>
        <dbReference type="ARBA" id="ARBA00022723"/>
    </source>
</evidence>
<evidence type="ECO:0000256" key="7">
    <source>
        <dbReference type="ARBA" id="ARBA00022801"/>
    </source>
</evidence>
<dbReference type="GO" id="GO:0004401">
    <property type="term" value="F:histidinol-phosphatase activity"/>
    <property type="evidence" value="ECO:0007669"/>
    <property type="project" value="UniProtKB-UniRule"/>
</dbReference>
<keyword evidence="14" id="KW-1185">Reference proteome</keyword>
<dbReference type="InterPro" id="IPR011809">
    <property type="entry name" value="His_9_proposed"/>
</dbReference>
<dbReference type="CDD" id="cd01641">
    <property type="entry name" value="Bacterial_IMPase_like_1"/>
    <property type="match status" value="1"/>
</dbReference>
<dbReference type="RefSeq" id="WP_009542461.1">
    <property type="nucleotide sequence ID" value="NZ_ANHY01000022.1"/>
</dbReference>
<dbReference type="FunFam" id="3.30.540.10:FF:000030">
    <property type="entry name" value="Inositol monophosphatase"/>
    <property type="match status" value="1"/>
</dbReference>
<dbReference type="PRINTS" id="PR00377">
    <property type="entry name" value="IMPHPHTASES"/>
</dbReference>
<dbReference type="SUPFAM" id="SSF56655">
    <property type="entry name" value="Carbohydrate phosphatase"/>
    <property type="match status" value="1"/>
</dbReference>
<dbReference type="OrthoDB" id="9785695at2"/>
<keyword evidence="7" id="KW-0378">Hydrolase</keyword>
<organism evidence="13 14">
    <name type="scientific">Caenispirillum salinarum AK4</name>
    <dbReference type="NCBI Taxonomy" id="1238182"/>
    <lineage>
        <taxon>Bacteria</taxon>
        <taxon>Pseudomonadati</taxon>
        <taxon>Pseudomonadota</taxon>
        <taxon>Alphaproteobacteria</taxon>
        <taxon>Rhodospirillales</taxon>
        <taxon>Novispirillaceae</taxon>
        <taxon>Caenispirillum</taxon>
    </lineage>
</organism>
<gene>
    <name evidence="13" type="ORF">C882_2065</name>
</gene>
<keyword evidence="9" id="KW-0368">Histidine biosynthesis</keyword>
<dbReference type="Proteomes" id="UP000009881">
    <property type="component" value="Unassembled WGS sequence"/>
</dbReference>
<dbReference type="GO" id="GO:0000105">
    <property type="term" value="P:L-histidine biosynthetic process"/>
    <property type="evidence" value="ECO:0007669"/>
    <property type="project" value="UniProtKB-UniRule"/>
</dbReference>
<dbReference type="InterPro" id="IPR020583">
    <property type="entry name" value="Inositol_monoP_metal-BS"/>
</dbReference>
<feature type="binding site" evidence="12">
    <location>
        <position position="97"/>
    </location>
    <ligand>
        <name>Mg(2+)</name>
        <dbReference type="ChEBI" id="CHEBI:18420"/>
        <label>1</label>
        <note>catalytic</note>
    </ligand>
</feature>
<comment type="cofactor">
    <cofactor evidence="1 12">
        <name>Mg(2+)</name>
        <dbReference type="ChEBI" id="CHEBI:18420"/>
    </cofactor>
</comment>
<dbReference type="UniPathway" id="UPA00031">
    <property type="reaction ID" value="UER00013"/>
</dbReference>
<comment type="pathway">
    <text evidence="2">Amino-acid biosynthesis; L-histidine biosynthesis; L-histidine from 5-phospho-alpha-D-ribose 1-diphosphate: step 8/9.</text>
</comment>
<dbReference type="InterPro" id="IPR000760">
    <property type="entry name" value="Inositol_monophosphatase-like"/>
</dbReference>
<protein>
    <recommendedName>
        <fullName evidence="4 11">Histidinol-phosphatase</fullName>
        <ecNumber evidence="4 11">3.1.3.15</ecNumber>
    </recommendedName>
</protein>
<dbReference type="PATRIC" id="fig|1238182.3.peg.4019"/>
<feature type="binding site" evidence="12">
    <location>
        <position position="99"/>
    </location>
    <ligand>
        <name>Mg(2+)</name>
        <dbReference type="ChEBI" id="CHEBI:18420"/>
        <label>1</label>
        <note>catalytic</note>
    </ligand>
</feature>
<evidence type="ECO:0000256" key="3">
    <source>
        <dbReference type="ARBA" id="ARBA00009759"/>
    </source>
</evidence>
<keyword evidence="8 12" id="KW-0460">Magnesium</keyword>
<evidence type="ECO:0000256" key="11">
    <source>
        <dbReference type="NCBIfam" id="TIGR02067"/>
    </source>
</evidence>
<dbReference type="PANTHER" id="PTHR43200:SF6">
    <property type="entry name" value="3'(2'),5'-BISPHOSPHATE NUCLEOTIDASE"/>
    <property type="match status" value="1"/>
</dbReference>
<dbReference type="AlphaFoldDB" id="K9GNX5"/>
<dbReference type="NCBIfam" id="TIGR02067">
    <property type="entry name" value="his_9_HisN"/>
    <property type="match status" value="1"/>
</dbReference>
<dbReference type="Pfam" id="PF00459">
    <property type="entry name" value="Inositol_P"/>
    <property type="match status" value="1"/>
</dbReference>
<dbReference type="Gene3D" id="3.40.190.80">
    <property type="match status" value="1"/>
</dbReference>
<evidence type="ECO:0000256" key="1">
    <source>
        <dbReference type="ARBA" id="ARBA00001946"/>
    </source>
</evidence>